<feature type="domain" description="RNA polymerase sigma factor 70 region 4 type 2" evidence="6">
    <location>
        <begin position="120"/>
        <end position="170"/>
    </location>
</feature>
<dbReference type="GO" id="GO:0016987">
    <property type="term" value="F:sigma factor activity"/>
    <property type="evidence" value="ECO:0007669"/>
    <property type="project" value="UniProtKB-KW"/>
</dbReference>
<dbReference type="PANTHER" id="PTHR43133">
    <property type="entry name" value="RNA POLYMERASE ECF-TYPE SIGMA FACTO"/>
    <property type="match status" value="1"/>
</dbReference>
<dbReference type="InterPro" id="IPR014284">
    <property type="entry name" value="RNA_pol_sigma-70_dom"/>
</dbReference>
<feature type="domain" description="RNA polymerase sigma-70 region 2" evidence="5">
    <location>
        <begin position="22"/>
        <end position="87"/>
    </location>
</feature>
<evidence type="ECO:0000259" key="5">
    <source>
        <dbReference type="Pfam" id="PF04542"/>
    </source>
</evidence>
<dbReference type="OrthoDB" id="1160671at2"/>
<dbReference type="PANTHER" id="PTHR43133:SF51">
    <property type="entry name" value="RNA POLYMERASE SIGMA FACTOR"/>
    <property type="match status" value="1"/>
</dbReference>
<reference evidence="7 8" key="1">
    <citation type="submission" date="2018-10" db="EMBL/GenBank/DDBJ databases">
        <title>Genomic Encyclopedia of Archaeal and Bacterial Type Strains, Phase II (KMG-II): from individual species to whole genera.</title>
        <authorList>
            <person name="Goeker M."/>
        </authorList>
    </citation>
    <scope>NUCLEOTIDE SEQUENCE [LARGE SCALE GENOMIC DNA]</scope>
    <source>
        <strain evidence="7 8">DSM 19839</strain>
    </source>
</reference>
<dbReference type="InterPro" id="IPR036388">
    <property type="entry name" value="WH-like_DNA-bd_sf"/>
</dbReference>
<dbReference type="SUPFAM" id="SSF88946">
    <property type="entry name" value="Sigma2 domain of RNA polymerase sigma factors"/>
    <property type="match status" value="1"/>
</dbReference>
<protein>
    <submittedName>
        <fullName evidence="7">RNA polymerase sigma-70 factor (ECF subfamily)</fullName>
    </submittedName>
</protein>
<dbReference type="CDD" id="cd06171">
    <property type="entry name" value="Sigma70_r4"/>
    <property type="match status" value="1"/>
</dbReference>
<proteinExistence type="inferred from homology"/>
<keyword evidence="2" id="KW-0805">Transcription regulation</keyword>
<comment type="caution">
    <text evidence="7">The sequence shown here is derived from an EMBL/GenBank/DDBJ whole genome shotgun (WGS) entry which is preliminary data.</text>
</comment>
<evidence type="ECO:0000313" key="8">
    <source>
        <dbReference type="Proteomes" id="UP000276282"/>
    </source>
</evidence>
<keyword evidence="3" id="KW-0731">Sigma factor</keyword>
<comment type="similarity">
    <text evidence="1">Belongs to the sigma-70 factor family. ECF subfamily.</text>
</comment>
<dbReference type="RefSeq" id="WP_121346564.1">
    <property type="nucleotide sequence ID" value="NZ_RBLG01000004.1"/>
</dbReference>
<name>A0A495P5J0_9FLAO</name>
<evidence type="ECO:0000256" key="4">
    <source>
        <dbReference type="ARBA" id="ARBA00023163"/>
    </source>
</evidence>
<dbReference type="InterPro" id="IPR013325">
    <property type="entry name" value="RNA_pol_sigma_r2"/>
</dbReference>
<dbReference type="Gene3D" id="1.10.10.10">
    <property type="entry name" value="Winged helix-like DNA-binding domain superfamily/Winged helix DNA-binding domain"/>
    <property type="match status" value="1"/>
</dbReference>
<organism evidence="7 8">
    <name type="scientific">Gillisia mitskevichiae</name>
    <dbReference type="NCBI Taxonomy" id="270921"/>
    <lineage>
        <taxon>Bacteria</taxon>
        <taxon>Pseudomonadati</taxon>
        <taxon>Bacteroidota</taxon>
        <taxon>Flavobacteriia</taxon>
        <taxon>Flavobacteriales</taxon>
        <taxon>Flavobacteriaceae</taxon>
        <taxon>Gillisia</taxon>
    </lineage>
</organism>
<dbReference type="SUPFAM" id="SSF88659">
    <property type="entry name" value="Sigma3 and sigma4 domains of RNA polymerase sigma factors"/>
    <property type="match status" value="1"/>
</dbReference>
<sequence>MLKHQLIEDCRANNRKAQLKLYNSYCDGMFIVASRFLRDTAEAEDAMQEAFVKAFAKLHQYSGEVTFGAWLKRIVINKCLDQLKAKKLEYVALNEQLIEKVADDEAQDWQVDDGVGVEEVKAEILELPEKYKYPLMLFLIEGYDHEEISEILKISQVASRTLVHRGKKKLQEKLKAFRNGTGY</sequence>
<dbReference type="GO" id="GO:0006352">
    <property type="term" value="P:DNA-templated transcription initiation"/>
    <property type="evidence" value="ECO:0007669"/>
    <property type="project" value="InterPro"/>
</dbReference>
<dbReference type="InterPro" id="IPR039425">
    <property type="entry name" value="RNA_pol_sigma-70-like"/>
</dbReference>
<dbReference type="GO" id="GO:0003677">
    <property type="term" value="F:DNA binding"/>
    <property type="evidence" value="ECO:0007669"/>
    <property type="project" value="InterPro"/>
</dbReference>
<dbReference type="Pfam" id="PF08281">
    <property type="entry name" value="Sigma70_r4_2"/>
    <property type="match status" value="1"/>
</dbReference>
<evidence type="ECO:0000313" key="7">
    <source>
        <dbReference type="EMBL" id="RKS45100.1"/>
    </source>
</evidence>
<dbReference type="Pfam" id="PF04542">
    <property type="entry name" value="Sigma70_r2"/>
    <property type="match status" value="1"/>
</dbReference>
<gene>
    <name evidence="7" type="ORF">BC962_2775</name>
</gene>
<dbReference type="NCBIfam" id="TIGR02937">
    <property type="entry name" value="sigma70-ECF"/>
    <property type="match status" value="1"/>
</dbReference>
<evidence type="ECO:0000259" key="6">
    <source>
        <dbReference type="Pfam" id="PF08281"/>
    </source>
</evidence>
<accession>A0A495P5J0</accession>
<evidence type="ECO:0000256" key="3">
    <source>
        <dbReference type="ARBA" id="ARBA00023082"/>
    </source>
</evidence>
<dbReference type="InterPro" id="IPR013249">
    <property type="entry name" value="RNA_pol_sigma70_r4_t2"/>
</dbReference>
<dbReference type="InterPro" id="IPR013324">
    <property type="entry name" value="RNA_pol_sigma_r3/r4-like"/>
</dbReference>
<dbReference type="InterPro" id="IPR007627">
    <property type="entry name" value="RNA_pol_sigma70_r2"/>
</dbReference>
<dbReference type="AlphaFoldDB" id="A0A495P5J0"/>
<dbReference type="Gene3D" id="1.10.1740.10">
    <property type="match status" value="1"/>
</dbReference>
<dbReference type="EMBL" id="RBLG01000004">
    <property type="protein sequence ID" value="RKS45100.1"/>
    <property type="molecule type" value="Genomic_DNA"/>
</dbReference>
<keyword evidence="8" id="KW-1185">Reference proteome</keyword>
<keyword evidence="4" id="KW-0804">Transcription</keyword>
<evidence type="ECO:0000256" key="1">
    <source>
        <dbReference type="ARBA" id="ARBA00010641"/>
    </source>
</evidence>
<dbReference type="Proteomes" id="UP000276282">
    <property type="component" value="Unassembled WGS sequence"/>
</dbReference>
<evidence type="ECO:0000256" key="2">
    <source>
        <dbReference type="ARBA" id="ARBA00023015"/>
    </source>
</evidence>